<evidence type="ECO:0000313" key="2">
    <source>
        <dbReference type="Proteomes" id="UP000027432"/>
    </source>
</evidence>
<name>A0A074JFM9_9RHOB</name>
<sequence length="73" mass="7865">MAFTAWRGSNGRPFVHGSVLVERHFSKSNELGLGVAIDPREWSIFGKMAASNPRRVGLHEMVMGVSVGAGTLP</sequence>
<reference evidence="1 2" key="1">
    <citation type="submission" date="2013-07" db="EMBL/GenBank/DDBJ databases">
        <title>Thioclava pacifica DSM 10166 Genome Sequencing.</title>
        <authorList>
            <person name="Lai Q."/>
            <person name="Shao Z."/>
        </authorList>
    </citation>
    <scope>NUCLEOTIDE SEQUENCE [LARGE SCALE GENOMIC DNA]</scope>
    <source>
        <strain evidence="1 2">DSM 10166</strain>
    </source>
</reference>
<accession>A0A074JFM9</accession>
<proteinExistence type="predicted"/>
<keyword evidence="2" id="KW-1185">Reference proteome</keyword>
<organism evidence="1 2">
    <name type="scientific">Thioclava pacifica DSM 10166</name>
    <dbReference type="NCBI Taxonomy" id="1353537"/>
    <lineage>
        <taxon>Bacteria</taxon>
        <taxon>Pseudomonadati</taxon>
        <taxon>Pseudomonadota</taxon>
        <taxon>Alphaproteobacteria</taxon>
        <taxon>Rhodobacterales</taxon>
        <taxon>Paracoccaceae</taxon>
        <taxon>Thioclava</taxon>
    </lineage>
</organism>
<protein>
    <submittedName>
        <fullName evidence="1">Uncharacterized protein</fullName>
    </submittedName>
</protein>
<comment type="caution">
    <text evidence="1">The sequence shown here is derived from an EMBL/GenBank/DDBJ whole genome shotgun (WGS) entry which is preliminary data.</text>
</comment>
<evidence type="ECO:0000313" key="1">
    <source>
        <dbReference type="EMBL" id="KEO54665.1"/>
    </source>
</evidence>
<gene>
    <name evidence="1" type="ORF">TP2_17500</name>
</gene>
<dbReference type="AlphaFoldDB" id="A0A074JFM9"/>
<dbReference type="Proteomes" id="UP000027432">
    <property type="component" value="Unassembled WGS sequence"/>
</dbReference>
<dbReference type="EMBL" id="AUND01000010">
    <property type="protein sequence ID" value="KEO54665.1"/>
    <property type="molecule type" value="Genomic_DNA"/>
</dbReference>